<dbReference type="EMBL" id="LIIK01000001">
    <property type="protein sequence ID" value="KQM09700.1"/>
    <property type="molecule type" value="Genomic_DNA"/>
</dbReference>
<evidence type="ECO:0000313" key="9">
    <source>
        <dbReference type="EMBL" id="KQM09700.1"/>
    </source>
</evidence>
<comment type="similarity">
    <text evidence="1 5">Belongs to the Fmt family.</text>
</comment>
<dbReference type="GO" id="GO:0004479">
    <property type="term" value="F:methionyl-tRNA formyltransferase activity"/>
    <property type="evidence" value="ECO:0007669"/>
    <property type="project" value="UniProtKB-UniRule"/>
</dbReference>
<dbReference type="InterPro" id="IPR044135">
    <property type="entry name" value="Met-tRNA-FMT_C"/>
</dbReference>
<comment type="catalytic activity">
    <reaction evidence="5">
        <text>L-methionyl-tRNA(fMet) + (6R)-10-formyltetrahydrofolate = N-formyl-L-methionyl-tRNA(fMet) + (6S)-5,6,7,8-tetrahydrofolate + H(+)</text>
        <dbReference type="Rhea" id="RHEA:24380"/>
        <dbReference type="Rhea" id="RHEA-COMP:9952"/>
        <dbReference type="Rhea" id="RHEA-COMP:9953"/>
        <dbReference type="ChEBI" id="CHEBI:15378"/>
        <dbReference type="ChEBI" id="CHEBI:57453"/>
        <dbReference type="ChEBI" id="CHEBI:78530"/>
        <dbReference type="ChEBI" id="CHEBI:78844"/>
        <dbReference type="ChEBI" id="CHEBI:195366"/>
        <dbReference type="EC" id="2.1.2.9"/>
    </reaction>
</comment>
<dbReference type="CDD" id="cd08704">
    <property type="entry name" value="Met_tRNA_FMT_C"/>
    <property type="match status" value="1"/>
</dbReference>
<feature type="domain" description="Formyl transferase N-terminal" evidence="6">
    <location>
        <begin position="6"/>
        <end position="174"/>
    </location>
</feature>
<evidence type="ECO:0000313" key="10">
    <source>
        <dbReference type="Proteomes" id="UP000054172"/>
    </source>
</evidence>
<accession>A0A0Q4AZR3</accession>
<dbReference type="InterPro" id="IPR005794">
    <property type="entry name" value="Fmt"/>
</dbReference>
<evidence type="ECO:0000256" key="4">
    <source>
        <dbReference type="ARBA" id="ARBA00022917"/>
    </source>
</evidence>
<protein>
    <recommendedName>
        <fullName evidence="2 5">Methionyl-tRNA formyltransferase</fullName>
        <ecNumber evidence="2 5">2.1.2.9</ecNumber>
    </recommendedName>
</protein>
<dbReference type="EMBL" id="LIIK01000001">
    <property type="protein sequence ID" value="KQM09662.1"/>
    <property type="molecule type" value="Genomic_DNA"/>
</dbReference>
<evidence type="ECO:0000313" key="8">
    <source>
        <dbReference type="EMBL" id="KQM09662.1"/>
    </source>
</evidence>
<dbReference type="STRING" id="1702214.AL399_00055"/>
<evidence type="ECO:0000259" key="7">
    <source>
        <dbReference type="Pfam" id="PF02911"/>
    </source>
</evidence>
<dbReference type="AlphaFoldDB" id="A0A0Q4AZR3"/>
<feature type="domain" description="Formyl transferase C-terminal" evidence="7">
    <location>
        <begin position="198"/>
        <end position="304"/>
    </location>
</feature>
<dbReference type="GO" id="GO:0005829">
    <property type="term" value="C:cytosol"/>
    <property type="evidence" value="ECO:0007669"/>
    <property type="project" value="TreeGrafter"/>
</dbReference>
<evidence type="ECO:0000256" key="1">
    <source>
        <dbReference type="ARBA" id="ARBA00010699"/>
    </source>
</evidence>
<evidence type="ECO:0000256" key="5">
    <source>
        <dbReference type="HAMAP-Rule" id="MF_00182"/>
    </source>
</evidence>
<dbReference type="PATRIC" id="fig|1702214.3.peg.192"/>
<organism evidence="8 10">
    <name type="scientific">Candidatus [Bacteroides] periocalifornicus</name>
    <dbReference type="NCBI Taxonomy" id="1702214"/>
    <lineage>
        <taxon>Bacteria</taxon>
        <taxon>Pseudomonadati</taxon>
        <taxon>Bacteroidota</taxon>
    </lineage>
</organism>
<keyword evidence="4 5" id="KW-0648">Protein biosynthesis</keyword>
<dbReference type="CDD" id="cd08646">
    <property type="entry name" value="FMT_core_Met-tRNA-FMT_N"/>
    <property type="match status" value="1"/>
</dbReference>
<dbReference type="PANTHER" id="PTHR11138">
    <property type="entry name" value="METHIONYL-TRNA FORMYLTRANSFERASE"/>
    <property type="match status" value="1"/>
</dbReference>
<evidence type="ECO:0000259" key="6">
    <source>
        <dbReference type="Pfam" id="PF00551"/>
    </source>
</evidence>
<dbReference type="PANTHER" id="PTHR11138:SF5">
    <property type="entry name" value="METHIONYL-TRNA FORMYLTRANSFERASE, MITOCHONDRIAL"/>
    <property type="match status" value="1"/>
</dbReference>
<gene>
    <name evidence="5" type="primary">fmt</name>
    <name evidence="8" type="ORF">AL399_00055</name>
    <name evidence="9" type="ORF">AL399_00325</name>
</gene>
<dbReference type="InterPro" id="IPR036477">
    <property type="entry name" value="Formyl_transf_N_sf"/>
</dbReference>
<dbReference type="InterPro" id="IPR041711">
    <property type="entry name" value="Met-tRNA-FMT_N"/>
</dbReference>
<dbReference type="Pfam" id="PF02911">
    <property type="entry name" value="Formyl_trans_C"/>
    <property type="match status" value="1"/>
</dbReference>
<feature type="binding site" evidence="5">
    <location>
        <begin position="103"/>
        <end position="106"/>
    </location>
    <ligand>
        <name>(6S)-5,6,7,8-tetrahydrofolate</name>
        <dbReference type="ChEBI" id="CHEBI:57453"/>
    </ligand>
</feature>
<dbReference type="SUPFAM" id="SSF50486">
    <property type="entry name" value="FMT C-terminal domain-like"/>
    <property type="match status" value="1"/>
</dbReference>
<evidence type="ECO:0000256" key="3">
    <source>
        <dbReference type="ARBA" id="ARBA00022679"/>
    </source>
</evidence>
<dbReference type="HAMAP" id="MF_00182">
    <property type="entry name" value="Formyl_trans"/>
    <property type="match status" value="1"/>
</dbReference>
<dbReference type="Pfam" id="PF00551">
    <property type="entry name" value="Formyl_trans_N"/>
    <property type="match status" value="1"/>
</dbReference>
<name>A0A0Q4AZR3_9BACT</name>
<dbReference type="Proteomes" id="UP000054172">
    <property type="component" value="Unassembled WGS sequence"/>
</dbReference>
<dbReference type="EC" id="2.1.2.9" evidence="2 5"/>
<sequence>MGTPAFAVEPLKALLEAGVQVVAVVTVPDKPAGRGLKLHTSAVKDYALAQGLLVLQPAQLSNPTFTEQLIQLQAEIGVVVAFRKLPRAVLELPWLGLFNLHASLLPQYRGAAPINWALINGERETGVTTFLLSEQIDAGQVLLQERIPLPLAMTAGELHDSLAQLGSRLVVETVRGLADRTLLAKPQPECEMLKPAPKIFRADCRIDWGKSAFAIHNLIRGLSPSPGAWCHMQRGEKGAEDVKLFTTQPLANTGKSPLPAGTASPTELRDELCVACGNGTELLVKEIQPAGKKRMGVDAFLRGLGTEVPIRFS</sequence>
<dbReference type="InterPro" id="IPR005793">
    <property type="entry name" value="Formyl_trans_C"/>
</dbReference>
<keyword evidence="10" id="KW-1185">Reference proteome</keyword>
<dbReference type="InterPro" id="IPR011034">
    <property type="entry name" value="Formyl_transferase-like_C_sf"/>
</dbReference>
<dbReference type="InterPro" id="IPR002376">
    <property type="entry name" value="Formyl_transf_N"/>
</dbReference>
<keyword evidence="3 5" id="KW-0808">Transferase</keyword>
<comment type="caution">
    <text evidence="8">The sequence shown here is derived from an EMBL/GenBank/DDBJ whole genome shotgun (WGS) entry which is preliminary data.</text>
</comment>
<proteinExistence type="inferred from homology"/>
<dbReference type="NCBIfam" id="TIGR00460">
    <property type="entry name" value="fmt"/>
    <property type="match status" value="1"/>
</dbReference>
<evidence type="ECO:0000256" key="2">
    <source>
        <dbReference type="ARBA" id="ARBA00012261"/>
    </source>
</evidence>
<reference evidence="8 10" key="1">
    <citation type="submission" date="2015-08" db="EMBL/GenBank/DDBJ databases">
        <title>Candidatus Bacteriodes Periocalifornicus.</title>
        <authorList>
            <person name="McLean J.S."/>
            <person name="Kelley S."/>
        </authorList>
    </citation>
    <scope>NUCLEOTIDE SEQUENCE [LARGE SCALE GENOMIC DNA]</scope>
    <source>
        <strain evidence="8">12B</strain>
    </source>
</reference>
<dbReference type="Gene3D" id="3.40.50.12230">
    <property type="match status" value="1"/>
</dbReference>
<dbReference type="SUPFAM" id="SSF53328">
    <property type="entry name" value="Formyltransferase"/>
    <property type="match status" value="1"/>
</dbReference>
<comment type="function">
    <text evidence="5">Attaches a formyl group to the free amino group of methionyl-tRNA(fMet). The formyl group appears to play a dual role in the initiator identity of N-formylmethionyl-tRNA by promoting its recognition by IF2 and preventing the misappropriation of this tRNA by the elongation apparatus.</text>
</comment>